<dbReference type="PROSITE" id="PS00092">
    <property type="entry name" value="N6_MTASE"/>
    <property type="match status" value="1"/>
</dbReference>
<dbReference type="GO" id="GO:0008168">
    <property type="term" value="F:methyltransferase activity"/>
    <property type="evidence" value="ECO:0007669"/>
    <property type="project" value="UniProtKB-KW"/>
</dbReference>
<dbReference type="GO" id="GO:0031167">
    <property type="term" value="P:rRNA methylation"/>
    <property type="evidence" value="ECO:0007669"/>
    <property type="project" value="InterPro"/>
</dbReference>
<organism evidence="3">
    <name type="scientific">freshwater metagenome</name>
    <dbReference type="NCBI Taxonomy" id="449393"/>
    <lineage>
        <taxon>unclassified sequences</taxon>
        <taxon>metagenomes</taxon>
        <taxon>ecological metagenomes</taxon>
    </lineage>
</organism>
<name>A0A6J6NAP2_9ZZZZ</name>
<dbReference type="AlphaFoldDB" id="A0A6J6NAP2"/>
<dbReference type="CDD" id="cd02440">
    <property type="entry name" value="AdoMet_MTases"/>
    <property type="match status" value="1"/>
</dbReference>
<dbReference type="EMBL" id="CAEZXK010000006">
    <property type="protein sequence ID" value="CAB4682148.1"/>
    <property type="molecule type" value="Genomic_DNA"/>
</dbReference>
<proteinExistence type="predicted"/>
<accession>A0A6J6NAP2</accession>
<dbReference type="PANTHER" id="PTHR43542">
    <property type="entry name" value="METHYLTRANSFERASE"/>
    <property type="match status" value="1"/>
</dbReference>
<keyword evidence="2" id="KW-0808">Transferase</keyword>
<dbReference type="InterPro" id="IPR002052">
    <property type="entry name" value="DNA_methylase_N6_adenine_CS"/>
</dbReference>
<evidence type="ECO:0000313" key="3">
    <source>
        <dbReference type="EMBL" id="CAB4682148.1"/>
    </source>
</evidence>
<dbReference type="NCBIfam" id="TIGR00095">
    <property type="entry name" value="16S rRNA (guanine(966)-N(2))-methyltransferase RsmD"/>
    <property type="match status" value="1"/>
</dbReference>
<dbReference type="GO" id="GO:0003676">
    <property type="term" value="F:nucleic acid binding"/>
    <property type="evidence" value="ECO:0007669"/>
    <property type="project" value="InterPro"/>
</dbReference>
<dbReference type="Pfam" id="PF03602">
    <property type="entry name" value="Cons_hypoth95"/>
    <property type="match status" value="1"/>
</dbReference>
<protein>
    <submittedName>
        <fullName evidence="3">Unannotated protein</fullName>
    </submittedName>
</protein>
<dbReference type="PIRSF" id="PIRSF004553">
    <property type="entry name" value="CHP00095"/>
    <property type="match status" value="1"/>
</dbReference>
<sequence>MTRIIGGYAGSLRLASPAKSTRPTSDRIRESIFSRLEARDKLTGAVVLDLYAGTGALALEAISRGAVAALLVERDGKAAAVCIQNAALIQKSLAKQDIEVETKVVNKAVASYLSSSTHEFDLVFIDPPYEISNEEIEENLAALLPRLMTEATVIVERSSRSEPFAVVEGYALEESKNYGDTEVFWLNKL</sequence>
<keyword evidence="1" id="KW-0489">Methyltransferase</keyword>
<evidence type="ECO:0000256" key="1">
    <source>
        <dbReference type="ARBA" id="ARBA00022603"/>
    </source>
</evidence>
<dbReference type="InterPro" id="IPR004398">
    <property type="entry name" value="RNA_MeTrfase_RsmD"/>
</dbReference>
<dbReference type="PANTHER" id="PTHR43542:SF1">
    <property type="entry name" value="METHYLTRANSFERASE"/>
    <property type="match status" value="1"/>
</dbReference>
<reference evidence="3" key="1">
    <citation type="submission" date="2020-05" db="EMBL/GenBank/DDBJ databases">
        <authorList>
            <person name="Chiriac C."/>
            <person name="Salcher M."/>
            <person name="Ghai R."/>
            <person name="Kavagutti S V."/>
        </authorList>
    </citation>
    <scope>NUCLEOTIDE SEQUENCE</scope>
</reference>
<evidence type="ECO:0000256" key="2">
    <source>
        <dbReference type="ARBA" id="ARBA00022679"/>
    </source>
</evidence>
<dbReference type="InterPro" id="IPR029063">
    <property type="entry name" value="SAM-dependent_MTases_sf"/>
</dbReference>
<dbReference type="SUPFAM" id="SSF53335">
    <property type="entry name" value="S-adenosyl-L-methionine-dependent methyltransferases"/>
    <property type="match status" value="1"/>
</dbReference>
<gene>
    <name evidence="3" type="ORF">UFOPK2370_00382</name>
</gene>
<dbReference type="Gene3D" id="3.40.50.150">
    <property type="entry name" value="Vaccinia Virus protein VP39"/>
    <property type="match status" value="1"/>
</dbReference>